<keyword evidence="3" id="KW-1003">Cell membrane</keyword>
<comment type="caution">
    <text evidence="10">The sequence shown here is derived from an EMBL/GenBank/DDBJ whole genome shotgun (WGS) entry which is preliminary data.</text>
</comment>
<dbReference type="InterPro" id="IPR035906">
    <property type="entry name" value="MetI-like_sf"/>
</dbReference>
<feature type="transmembrane region" description="Helical" evidence="7">
    <location>
        <begin position="57"/>
        <end position="83"/>
    </location>
</feature>
<dbReference type="GO" id="GO:0055085">
    <property type="term" value="P:transmembrane transport"/>
    <property type="evidence" value="ECO:0007669"/>
    <property type="project" value="InterPro"/>
</dbReference>
<evidence type="ECO:0000313" key="11">
    <source>
        <dbReference type="Proteomes" id="UP000230407"/>
    </source>
</evidence>
<organism evidence="10 11">
    <name type="scientific">Streptomyces carminius</name>
    <dbReference type="NCBI Taxonomy" id="2665496"/>
    <lineage>
        <taxon>Bacteria</taxon>
        <taxon>Bacillati</taxon>
        <taxon>Actinomycetota</taxon>
        <taxon>Actinomycetes</taxon>
        <taxon>Kitasatosporales</taxon>
        <taxon>Streptomycetaceae</taxon>
        <taxon>Streptomyces</taxon>
    </lineage>
</organism>
<evidence type="ECO:0000256" key="1">
    <source>
        <dbReference type="ARBA" id="ARBA00004651"/>
    </source>
</evidence>
<sequence>MSGIGELRGLARSRRSGPGKTAGPSSGPAGRTGNAGNAGNPRKAGKAGKAGNKDNRVAYVFLFPWLLGIVFITIGPVLASLYLSFTDYNLLQPPGFAGLENYTRMWEDSRFWASLKVTLLYVVFSVPLQLALALGLALLLDRGLRGLSFYRSVLYLPSLLGGSVAVAILWRQVFGSEGLVNQFLGLFGIEGPGWISNPSTALGTIVLLHIWTFGSPMVIFLAGLRQIPRMYYEAAEVDGASVPRRFRSVTLPLLSPIIFFNLVLQTIFAFQSFTQAFIVSGGTGGPSDSTLFTTLYIYKTGFGQFQMGYASAMAWALLIIVAAFTAVNFWASKFWVFYDD</sequence>
<name>A0A2M8LV56_9ACTN</name>
<protein>
    <submittedName>
        <fullName evidence="10">ABC transporter permease</fullName>
    </submittedName>
</protein>
<dbReference type="PANTHER" id="PTHR30193:SF1">
    <property type="entry name" value="ABC TRANSPORTER PERMEASE PROTEIN YESP-RELATED"/>
    <property type="match status" value="1"/>
</dbReference>
<evidence type="ECO:0000256" key="3">
    <source>
        <dbReference type="ARBA" id="ARBA00022475"/>
    </source>
</evidence>
<dbReference type="InterPro" id="IPR000515">
    <property type="entry name" value="MetI-like"/>
</dbReference>
<feature type="transmembrane region" description="Helical" evidence="7">
    <location>
        <begin position="310"/>
        <end position="331"/>
    </location>
</feature>
<evidence type="ECO:0000313" key="10">
    <source>
        <dbReference type="EMBL" id="PJE95840.1"/>
    </source>
</evidence>
<dbReference type="SUPFAM" id="SSF160964">
    <property type="entry name" value="MalF N-terminal region-like"/>
    <property type="match status" value="1"/>
</dbReference>
<feature type="transmembrane region" description="Helical" evidence="7">
    <location>
        <begin position="201"/>
        <end position="224"/>
    </location>
</feature>
<proteinExistence type="inferred from homology"/>
<evidence type="ECO:0000256" key="6">
    <source>
        <dbReference type="ARBA" id="ARBA00023136"/>
    </source>
</evidence>
<dbReference type="SUPFAM" id="SSF161098">
    <property type="entry name" value="MetI-like"/>
    <property type="match status" value="1"/>
</dbReference>
<feature type="domain" description="ABC transmembrane type-1" evidence="9">
    <location>
        <begin position="115"/>
        <end position="328"/>
    </location>
</feature>
<dbReference type="Gene3D" id="1.10.3720.10">
    <property type="entry name" value="MetI-like"/>
    <property type="match status" value="1"/>
</dbReference>
<keyword evidence="4 7" id="KW-0812">Transmembrane</keyword>
<evidence type="ECO:0000256" key="8">
    <source>
        <dbReference type="SAM" id="MobiDB-lite"/>
    </source>
</evidence>
<feature type="transmembrane region" description="Helical" evidence="7">
    <location>
        <begin position="152"/>
        <end position="170"/>
    </location>
</feature>
<keyword evidence="5 7" id="KW-1133">Transmembrane helix</keyword>
<dbReference type="InterPro" id="IPR051393">
    <property type="entry name" value="ABC_transporter_permease"/>
</dbReference>
<evidence type="ECO:0000259" key="9">
    <source>
        <dbReference type="PROSITE" id="PS50928"/>
    </source>
</evidence>
<dbReference type="RefSeq" id="WP_100203565.1">
    <property type="nucleotide sequence ID" value="NZ_PGGW01000061.1"/>
</dbReference>
<dbReference type="AlphaFoldDB" id="A0A2M8LV56"/>
<comment type="subcellular location">
    <subcellularLocation>
        <location evidence="1 7">Cell membrane</location>
        <topology evidence="1 7">Multi-pass membrane protein</topology>
    </subcellularLocation>
</comment>
<feature type="transmembrane region" description="Helical" evidence="7">
    <location>
        <begin position="251"/>
        <end position="270"/>
    </location>
</feature>
<evidence type="ECO:0000256" key="2">
    <source>
        <dbReference type="ARBA" id="ARBA00022448"/>
    </source>
</evidence>
<dbReference type="Proteomes" id="UP000230407">
    <property type="component" value="Unassembled WGS sequence"/>
</dbReference>
<dbReference type="EMBL" id="PGGW01000061">
    <property type="protein sequence ID" value="PJE95840.1"/>
    <property type="molecule type" value="Genomic_DNA"/>
</dbReference>
<feature type="transmembrane region" description="Helical" evidence="7">
    <location>
        <begin position="119"/>
        <end position="140"/>
    </location>
</feature>
<feature type="compositionally biased region" description="Low complexity" evidence="8">
    <location>
        <begin position="27"/>
        <end position="50"/>
    </location>
</feature>
<keyword evidence="2 7" id="KW-0813">Transport</keyword>
<keyword evidence="6 7" id="KW-0472">Membrane</keyword>
<dbReference type="PANTHER" id="PTHR30193">
    <property type="entry name" value="ABC TRANSPORTER PERMEASE PROTEIN"/>
    <property type="match status" value="1"/>
</dbReference>
<keyword evidence="11" id="KW-1185">Reference proteome</keyword>
<dbReference type="Pfam" id="PF00528">
    <property type="entry name" value="BPD_transp_1"/>
    <property type="match status" value="1"/>
</dbReference>
<reference evidence="10 11" key="1">
    <citation type="submission" date="2017-11" db="EMBL/GenBank/DDBJ databases">
        <title>Streptomyces carmine sp. nov., a novel actinomycete isolated from Sophora alopecuroides in Xinjiang, China.</title>
        <authorList>
            <person name="Wang Y."/>
            <person name="Luo X."/>
            <person name="Wan C."/>
            <person name="Zhang L."/>
        </authorList>
    </citation>
    <scope>NUCLEOTIDE SEQUENCE [LARGE SCALE GENOMIC DNA]</scope>
    <source>
        <strain evidence="10 11">TRM SA0054</strain>
    </source>
</reference>
<feature type="region of interest" description="Disordered" evidence="8">
    <location>
        <begin position="1"/>
        <end position="50"/>
    </location>
</feature>
<evidence type="ECO:0000256" key="4">
    <source>
        <dbReference type="ARBA" id="ARBA00022692"/>
    </source>
</evidence>
<gene>
    <name evidence="10" type="ORF">CUT44_21575</name>
</gene>
<dbReference type="GO" id="GO:0005886">
    <property type="term" value="C:plasma membrane"/>
    <property type="evidence" value="ECO:0007669"/>
    <property type="project" value="UniProtKB-SubCell"/>
</dbReference>
<dbReference type="CDD" id="cd06261">
    <property type="entry name" value="TM_PBP2"/>
    <property type="match status" value="1"/>
</dbReference>
<evidence type="ECO:0000256" key="7">
    <source>
        <dbReference type="RuleBase" id="RU363032"/>
    </source>
</evidence>
<evidence type="ECO:0000256" key="5">
    <source>
        <dbReference type="ARBA" id="ARBA00022989"/>
    </source>
</evidence>
<accession>A0A2M8LV56</accession>
<dbReference type="PROSITE" id="PS50928">
    <property type="entry name" value="ABC_TM1"/>
    <property type="match status" value="1"/>
</dbReference>
<comment type="similarity">
    <text evidence="7">Belongs to the binding-protein-dependent transport system permease family.</text>
</comment>